<gene>
    <name evidence="3" type="ordered locus">Clole_0516</name>
</gene>
<dbReference type="EMBL" id="CP002582">
    <property type="protein sequence ID" value="ADZ82254.1"/>
    <property type="molecule type" value="Genomic_DNA"/>
</dbReference>
<reference evidence="3 4" key="1">
    <citation type="journal article" date="2011" name="J. Bacteriol.">
        <title>Complete genome sequence of the cellulose-degrading bacterium Cellulosilyticum lentocellum.</title>
        <authorList>
            <consortium name="US DOE Joint Genome Institute"/>
            <person name="Miller D.A."/>
            <person name="Suen G."/>
            <person name="Bruce D."/>
            <person name="Copeland A."/>
            <person name="Cheng J.F."/>
            <person name="Detter C."/>
            <person name="Goodwin L.A."/>
            <person name="Han C.S."/>
            <person name="Hauser L.J."/>
            <person name="Land M.L."/>
            <person name="Lapidus A."/>
            <person name="Lucas S."/>
            <person name="Meincke L."/>
            <person name="Pitluck S."/>
            <person name="Tapia R."/>
            <person name="Teshima H."/>
            <person name="Woyke T."/>
            <person name="Fox B.G."/>
            <person name="Angert E.R."/>
            <person name="Currie C.R."/>
        </authorList>
    </citation>
    <scope>NUCLEOTIDE SEQUENCE [LARGE SCALE GENOMIC DNA]</scope>
    <source>
        <strain evidence="4">ATCC 49066 / DSM 5427 / NCIMB 11756 / RHM5</strain>
    </source>
</reference>
<dbReference type="InterPro" id="IPR036582">
    <property type="entry name" value="Mao_N_sf"/>
</dbReference>
<name>F2JLG6_CELLD</name>
<organism evidence="3 4">
    <name type="scientific">Cellulosilyticum lentocellum (strain ATCC 49066 / DSM 5427 / NCIMB 11756 / RHM5)</name>
    <name type="common">Clostridium lentocellum</name>
    <dbReference type="NCBI Taxonomy" id="642492"/>
    <lineage>
        <taxon>Bacteria</taxon>
        <taxon>Bacillati</taxon>
        <taxon>Bacillota</taxon>
        <taxon>Clostridia</taxon>
        <taxon>Lachnospirales</taxon>
        <taxon>Cellulosilyticaceae</taxon>
        <taxon>Cellulosilyticum</taxon>
    </lineage>
</organism>
<feature type="chain" id="PRO_5038827899" evidence="1">
    <location>
        <begin position="24"/>
        <end position="296"/>
    </location>
</feature>
<feature type="signal peptide" evidence="1">
    <location>
        <begin position="1"/>
        <end position="23"/>
    </location>
</feature>
<accession>F2JLG6</accession>
<feature type="domain" description="Copper amine oxidase-like N-terminal" evidence="2">
    <location>
        <begin position="65"/>
        <end position="158"/>
    </location>
</feature>
<evidence type="ECO:0000256" key="1">
    <source>
        <dbReference type="SAM" id="SignalP"/>
    </source>
</evidence>
<proteinExistence type="predicted"/>
<protein>
    <submittedName>
        <fullName evidence="3">Copper amine oxidase-like domain-containing protein</fullName>
    </submittedName>
</protein>
<dbReference type="Pfam" id="PF07833">
    <property type="entry name" value="Cu_amine_oxidN1"/>
    <property type="match status" value="1"/>
</dbReference>
<dbReference type="InterPro" id="IPR012854">
    <property type="entry name" value="Cu_amine_oxidase-like_N"/>
</dbReference>
<dbReference type="SUPFAM" id="SSF55383">
    <property type="entry name" value="Copper amine oxidase, domain N"/>
    <property type="match status" value="1"/>
</dbReference>
<dbReference type="eggNOG" id="COG4991">
    <property type="taxonomic scope" value="Bacteria"/>
</dbReference>
<dbReference type="Proteomes" id="UP000008467">
    <property type="component" value="Chromosome"/>
</dbReference>
<dbReference type="KEGG" id="cle:Clole_0516"/>
<dbReference type="HOGENOM" id="CLU_926511_0_0_9"/>
<dbReference type="STRING" id="642492.Clole_0516"/>
<dbReference type="AlphaFoldDB" id="F2JLG6"/>
<dbReference type="RefSeq" id="WP_013655555.1">
    <property type="nucleotide sequence ID" value="NC_015275.1"/>
</dbReference>
<sequence>MKRFIKMLSIGVLFSSLCMSVFAEARQGNPVVKRTLKLSTADEYIFSNGEILTLDRDEKHIFLVVNGTIIPNATVKVVDGYSLVPLNMISEELGMQVKWQKGDSNIIIEKGKTSVRAIVGERKAKVNGQETNCGTAVTILNDTLYVPIRFIAQMFSFSLGYIPYTVEGIEPISQALKNPIITIDENTTEKVLTEEEAKAIAKKQLTEKYNQFVSTGYYAEVSTYKKTLSQLQGSINQMSVQGKTSRYWIFSGPKTILVDEYNGNVFFLGYGYTTFIHSINEDKSIFQIFGSGYFAG</sequence>
<keyword evidence="1" id="KW-0732">Signal</keyword>
<evidence type="ECO:0000313" key="4">
    <source>
        <dbReference type="Proteomes" id="UP000008467"/>
    </source>
</evidence>
<keyword evidence="4" id="KW-1185">Reference proteome</keyword>
<evidence type="ECO:0000259" key="2">
    <source>
        <dbReference type="Pfam" id="PF07833"/>
    </source>
</evidence>
<dbReference type="Gene3D" id="3.30.457.10">
    <property type="entry name" value="Copper amine oxidase-like, N-terminal domain"/>
    <property type="match status" value="1"/>
</dbReference>
<evidence type="ECO:0000313" key="3">
    <source>
        <dbReference type="EMBL" id="ADZ82254.1"/>
    </source>
</evidence>